<dbReference type="InterPro" id="IPR036280">
    <property type="entry name" value="Multihaem_cyt_sf"/>
</dbReference>
<keyword evidence="4" id="KW-1185">Reference proteome</keyword>
<accession>A0ABU6IYF4</accession>
<dbReference type="Gene3D" id="2.60.40.650">
    <property type="match status" value="1"/>
</dbReference>
<feature type="chain" id="PRO_5045530109" evidence="1">
    <location>
        <begin position="25"/>
        <end position="492"/>
    </location>
</feature>
<reference evidence="3 4" key="1">
    <citation type="submission" date="2024-01" db="EMBL/GenBank/DDBJ databases">
        <title>novel species in genus Adlercreutzia.</title>
        <authorList>
            <person name="Liu X."/>
        </authorList>
    </citation>
    <scope>NUCLEOTIDE SEQUENCE [LARGE SCALE GENOMIC DNA]</scope>
    <source>
        <strain evidence="3 4">R22</strain>
    </source>
</reference>
<evidence type="ECO:0000256" key="1">
    <source>
        <dbReference type="SAM" id="SignalP"/>
    </source>
</evidence>
<dbReference type="InterPro" id="IPR000572">
    <property type="entry name" value="OxRdtase_Mopterin-bd_dom"/>
</dbReference>
<feature type="domain" description="Oxidoreductase molybdopterin-binding" evidence="2">
    <location>
        <begin position="236"/>
        <end position="376"/>
    </location>
</feature>
<dbReference type="Proteomes" id="UP001343724">
    <property type="component" value="Unassembled WGS sequence"/>
</dbReference>
<dbReference type="PROSITE" id="PS51257">
    <property type="entry name" value="PROKAR_LIPOPROTEIN"/>
    <property type="match status" value="1"/>
</dbReference>
<name>A0ABU6IYF4_9ACTN</name>
<evidence type="ECO:0000313" key="3">
    <source>
        <dbReference type="EMBL" id="MEC4294881.1"/>
    </source>
</evidence>
<evidence type="ECO:0000313" key="4">
    <source>
        <dbReference type="Proteomes" id="UP001343724"/>
    </source>
</evidence>
<dbReference type="EMBL" id="JAYMFH010000005">
    <property type="protein sequence ID" value="MEC4294881.1"/>
    <property type="molecule type" value="Genomic_DNA"/>
</dbReference>
<dbReference type="RefSeq" id="WP_326454604.1">
    <property type="nucleotide sequence ID" value="NZ_JAYMFH010000005.1"/>
</dbReference>
<feature type="signal peptide" evidence="1">
    <location>
        <begin position="1"/>
        <end position="24"/>
    </location>
</feature>
<dbReference type="Gene3D" id="3.90.420.10">
    <property type="entry name" value="Oxidoreductase, molybdopterin-binding domain"/>
    <property type="match status" value="1"/>
</dbReference>
<comment type="caution">
    <text evidence="3">The sequence shown here is derived from an EMBL/GenBank/DDBJ whole genome shotgun (WGS) entry which is preliminary data.</text>
</comment>
<organism evidence="3 4">
    <name type="scientific">Adlercreutzia shanghongiae</name>
    <dbReference type="NCBI Taxonomy" id="3111773"/>
    <lineage>
        <taxon>Bacteria</taxon>
        <taxon>Bacillati</taxon>
        <taxon>Actinomycetota</taxon>
        <taxon>Coriobacteriia</taxon>
        <taxon>Eggerthellales</taxon>
        <taxon>Eggerthellaceae</taxon>
        <taxon>Adlercreutzia</taxon>
    </lineage>
</organism>
<evidence type="ECO:0000259" key="2">
    <source>
        <dbReference type="Pfam" id="PF00174"/>
    </source>
</evidence>
<keyword evidence="1" id="KW-0732">Signal</keyword>
<dbReference type="SUPFAM" id="SSF56524">
    <property type="entry name" value="Oxidoreductase molybdopterin-binding domain"/>
    <property type="match status" value="1"/>
</dbReference>
<protein>
    <submittedName>
        <fullName evidence="3">Molybdopterin-dependent oxidoreductase</fullName>
    </submittedName>
</protein>
<sequence length="492" mass="54538">MKPKNNRRILWGVVLASVCAGALACGCAAQTEDEGTLMETYEPKLVIREDGVEIQRTPSENLSASEEGDGVYHKPVRNVPKNTFYLKADDRGCNACHEDLLDTVSTTEYNHPKLTNDIGTETTVQQCITCHTEGQVTIANSFGGIIHGIHSEVEDADCWSCHYASEDGNDMQLWDNVKHQVMHGIHTSDTVEGTFNFNQDRIVSQDQLPNINWQGYENDYLRNEKTESGAPLDQDMLDNWTITVTGMVDNEMTFSLKDLIENAESVTTTMVEACVEIGDGNNLIGQAEVTGIPLSALLEKAGVQPEGGTVMVNSSDGFNGAFDINLMKTHEPLLVYQINGEPIQWQHGYPVQLWLPGGNATTFVKQVSNIEIAPAEVLESYPPFYLIDFCKPVVGFTNLDEGQVLKKGEPFTVEGYAYAFSQPVKAMEFSLDGGETWTRCDTPDTVTDKWVNWALTITPQEEHAYVLRVRCVAANDMVNEDVVEKMFNVKAK</sequence>
<dbReference type="SUPFAM" id="SSF48695">
    <property type="entry name" value="Multiheme cytochromes"/>
    <property type="match status" value="1"/>
</dbReference>
<gene>
    <name evidence="3" type="ORF">VJ920_06135</name>
</gene>
<dbReference type="Gene3D" id="3.90.10.10">
    <property type="entry name" value="Cytochrome C3"/>
    <property type="match status" value="1"/>
</dbReference>
<dbReference type="PANTHER" id="PTHR19372:SF7">
    <property type="entry name" value="SULFITE OXIDASE, MITOCHONDRIAL"/>
    <property type="match status" value="1"/>
</dbReference>
<proteinExistence type="predicted"/>
<dbReference type="Pfam" id="PF00174">
    <property type="entry name" value="Oxidored_molyb"/>
    <property type="match status" value="1"/>
</dbReference>
<dbReference type="PANTHER" id="PTHR19372">
    <property type="entry name" value="SULFITE REDUCTASE"/>
    <property type="match status" value="1"/>
</dbReference>
<dbReference type="SUPFAM" id="SSF81296">
    <property type="entry name" value="E set domains"/>
    <property type="match status" value="1"/>
</dbReference>
<dbReference type="InterPro" id="IPR036374">
    <property type="entry name" value="OxRdtase_Mopterin-bd_sf"/>
</dbReference>
<dbReference type="InterPro" id="IPR014756">
    <property type="entry name" value="Ig_E-set"/>
</dbReference>